<reference evidence="3 4" key="1">
    <citation type="submission" date="2019-02" db="EMBL/GenBank/DDBJ databases">
        <title>Deep-cultivation of Planctomycetes and their phenomic and genomic characterization uncovers novel biology.</title>
        <authorList>
            <person name="Wiegand S."/>
            <person name="Jogler M."/>
            <person name="Boedeker C."/>
            <person name="Pinto D."/>
            <person name="Vollmers J."/>
            <person name="Rivas-Marin E."/>
            <person name="Kohn T."/>
            <person name="Peeters S.H."/>
            <person name="Heuer A."/>
            <person name="Rast P."/>
            <person name="Oberbeckmann S."/>
            <person name="Bunk B."/>
            <person name="Jeske O."/>
            <person name="Meyerdierks A."/>
            <person name="Storesund J.E."/>
            <person name="Kallscheuer N."/>
            <person name="Luecker S."/>
            <person name="Lage O.M."/>
            <person name="Pohl T."/>
            <person name="Merkel B.J."/>
            <person name="Hornburger P."/>
            <person name="Mueller R.-W."/>
            <person name="Bruemmer F."/>
            <person name="Labrenz M."/>
            <person name="Spormann A.M."/>
            <person name="Op den Camp H."/>
            <person name="Overmann J."/>
            <person name="Amann R."/>
            <person name="Jetten M.S.M."/>
            <person name="Mascher T."/>
            <person name="Medema M.H."/>
            <person name="Devos D.P."/>
            <person name="Kaster A.-K."/>
            <person name="Ovreas L."/>
            <person name="Rohde M."/>
            <person name="Galperin M.Y."/>
            <person name="Jogler C."/>
        </authorList>
    </citation>
    <scope>NUCLEOTIDE SEQUENCE [LARGE SCALE GENOMIC DNA]</scope>
    <source>
        <strain evidence="3 4">ETA_A1</strain>
    </source>
</reference>
<dbReference type="AlphaFoldDB" id="A0A517Y2I2"/>
<dbReference type="KEGG" id="uli:ETAA1_59910"/>
<feature type="region of interest" description="Disordered" evidence="1">
    <location>
        <begin position="1"/>
        <end position="20"/>
    </location>
</feature>
<feature type="compositionally biased region" description="Pro residues" evidence="1">
    <location>
        <begin position="72"/>
        <end position="90"/>
    </location>
</feature>
<dbReference type="EMBL" id="CP036273">
    <property type="protein sequence ID" value="QDU23980.1"/>
    <property type="molecule type" value="Genomic_DNA"/>
</dbReference>
<feature type="transmembrane region" description="Helical" evidence="2">
    <location>
        <begin position="25"/>
        <end position="55"/>
    </location>
</feature>
<feature type="compositionally biased region" description="Basic and acidic residues" evidence="1">
    <location>
        <begin position="1"/>
        <end position="13"/>
    </location>
</feature>
<dbReference type="Proteomes" id="UP000319576">
    <property type="component" value="Chromosome"/>
</dbReference>
<sequence length="511" mass="54588">MPPRPRPEHDDRPRRRRDLPGGNEAWLVFGIVGVLMLVSLAAVGVIVAGFVFVAVTRDRDEPPEQPPEVAALPPPRQPERPAPMPAPPAQVVPRIDLEPPPPDLTKLDPGFDPSATVPPMPVTPPPFVPPPAFTPPPFVRPPTGFPVPPAAAPRDWSRPLADVKPAAGVSTAVKLFGPMQSDGILRFTRLALDPPPPPQNRAFETVGYPGVCWSPKGDAGFVLTGRGKLTRFRHPGGAAERVADWDQDAGSLGWSAAGLVACLPQLHEVWVVNPDTLAVTRRVGVSGLYRVLTGPGLTDAFALCRENGTDAVVRVGLADGKLAELLPERGDRKNVMLQPSRRLSGAALAPDGKYLYAEVGISSLGRYRIEPNKLVLETATDRIISGAQVGACVSPDGKLVAYPSGGGNSNADGPYSTFVYRADDLSRPHATVKSGAYPNVMGFDPVGKRVYAHNYDLPLRVYDENGTHRGDSKLGGDDRGVNNGVGYVPHPNGRALLVRTNGWVAYVEFNP</sequence>
<feature type="region of interest" description="Disordered" evidence="1">
    <location>
        <begin position="59"/>
        <end position="117"/>
    </location>
</feature>
<keyword evidence="2" id="KW-0812">Transmembrane</keyword>
<organism evidence="3 4">
    <name type="scientific">Urbifossiella limnaea</name>
    <dbReference type="NCBI Taxonomy" id="2528023"/>
    <lineage>
        <taxon>Bacteria</taxon>
        <taxon>Pseudomonadati</taxon>
        <taxon>Planctomycetota</taxon>
        <taxon>Planctomycetia</taxon>
        <taxon>Gemmatales</taxon>
        <taxon>Gemmataceae</taxon>
        <taxon>Urbifossiella</taxon>
    </lineage>
</organism>
<dbReference type="SUPFAM" id="SSF50969">
    <property type="entry name" value="YVTN repeat-like/Quinoprotein amine dehydrogenase"/>
    <property type="match status" value="1"/>
</dbReference>
<proteinExistence type="predicted"/>
<evidence type="ECO:0000313" key="3">
    <source>
        <dbReference type="EMBL" id="QDU23980.1"/>
    </source>
</evidence>
<dbReference type="InterPro" id="IPR011044">
    <property type="entry name" value="Quino_amine_DH_bsu"/>
</dbReference>
<dbReference type="Gene3D" id="2.130.10.10">
    <property type="entry name" value="YVTN repeat-like/Quinoprotein amine dehydrogenase"/>
    <property type="match status" value="1"/>
</dbReference>
<keyword evidence="2" id="KW-0472">Membrane</keyword>
<evidence type="ECO:0000313" key="4">
    <source>
        <dbReference type="Proteomes" id="UP000319576"/>
    </source>
</evidence>
<accession>A0A517Y2I2</accession>
<evidence type="ECO:0000256" key="2">
    <source>
        <dbReference type="SAM" id="Phobius"/>
    </source>
</evidence>
<dbReference type="InterPro" id="IPR015943">
    <property type="entry name" value="WD40/YVTN_repeat-like_dom_sf"/>
</dbReference>
<evidence type="ECO:0000256" key="1">
    <source>
        <dbReference type="SAM" id="MobiDB-lite"/>
    </source>
</evidence>
<protein>
    <submittedName>
        <fullName evidence="3">Uncharacterized protein</fullName>
    </submittedName>
</protein>
<name>A0A517Y2I2_9BACT</name>
<gene>
    <name evidence="3" type="ORF">ETAA1_59910</name>
</gene>
<keyword evidence="2" id="KW-1133">Transmembrane helix</keyword>
<dbReference type="RefSeq" id="WP_145244179.1">
    <property type="nucleotide sequence ID" value="NZ_CP036273.1"/>
</dbReference>
<keyword evidence="4" id="KW-1185">Reference proteome</keyword>